<organism evidence="1 2">
    <name type="scientific">Metapseudomonas otitidis</name>
    <dbReference type="NCBI Taxonomy" id="319939"/>
    <lineage>
        <taxon>Bacteria</taxon>
        <taxon>Pseudomonadati</taxon>
        <taxon>Pseudomonadota</taxon>
        <taxon>Gammaproteobacteria</taxon>
        <taxon>Pseudomonadales</taxon>
        <taxon>Pseudomonadaceae</taxon>
        <taxon>Metapseudomonas</taxon>
    </lineage>
</organism>
<evidence type="ECO:0000313" key="1">
    <source>
        <dbReference type="EMBL" id="MDV3443750.1"/>
    </source>
</evidence>
<proteinExistence type="predicted"/>
<protein>
    <submittedName>
        <fullName evidence="1">Uncharacterized protein</fullName>
    </submittedName>
</protein>
<sequence>MSDYSFRCVCGSTEFESEKPIDDFEDFIGSKCAKCHREVTEAEVQKQAADIAEQVLRDTLKGL</sequence>
<name>A0ABU3Y1A6_9GAMM</name>
<dbReference type="Proteomes" id="UP001273935">
    <property type="component" value="Unassembled WGS sequence"/>
</dbReference>
<keyword evidence="2" id="KW-1185">Reference proteome</keyword>
<dbReference type="RefSeq" id="WP_317234768.1">
    <property type="nucleotide sequence ID" value="NZ_JAWJUL010000244.1"/>
</dbReference>
<gene>
    <name evidence="1" type="ORF">R0G64_30485</name>
</gene>
<comment type="caution">
    <text evidence="1">The sequence shown here is derived from an EMBL/GenBank/DDBJ whole genome shotgun (WGS) entry which is preliminary data.</text>
</comment>
<reference evidence="1 2" key="1">
    <citation type="submission" date="2023-10" db="EMBL/GenBank/DDBJ databases">
        <title>Pseudomonas otitidis isolated from a paediatric patient with cystic fibrosis in Chile.</title>
        <authorList>
            <person name="Amsteins-Romero L."/>
            <person name="Opazo-Capurro A."/>
            <person name="Matus-Kohler M."/>
            <person name="Gonzalez-Rocha G."/>
        </authorList>
    </citation>
    <scope>NUCLEOTIDE SEQUENCE [LARGE SCALE GENOMIC DNA]</scope>
    <source>
        <strain evidence="1 2">P-714</strain>
    </source>
</reference>
<evidence type="ECO:0000313" key="2">
    <source>
        <dbReference type="Proteomes" id="UP001273935"/>
    </source>
</evidence>
<dbReference type="EMBL" id="JAWJUL010000244">
    <property type="protein sequence ID" value="MDV3443750.1"/>
    <property type="molecule type" value="Genomic_DNA"/>
</dbReference>
<accession>A0ABU3Y1A6</accession>